<dbReference type="InterPro" id="IPR036366">
    <property type="entry name" value="PGBDSf"/>
</dbReference>
<evidence type="ECO:0000313" key="3">
    <source>
        <dbReference type="EMBL" id="TWU25713.1"/>
    </source>
</evidence>
<evidence type="ECO:0000256" key="1">
    <source>
        <dbReference type="SAM" id="SignalP"/>
    </source>
</evidence>
<dbReference type="Proteomes" id="UP000318437">
    <property type="component" value="Unassembled WGS sequence"/>
</dbReference>
<dbReference type="SUPFAM" id="SSF55166">
    <property type="entry name" value="Hedgehog/DD-peptidase"/>
    <property type="match status" value="1"/>
</dbReference>
<dbReference type="Gene3D" id="1.10.101.10">
    <property type="entry name" value="PGBD-like superfamily/PGBD"/>
    <property type="match status" value="1"/>
</dbReference>
<evidence type="ECO:0000259" key="2">
    <source>
        <dbReference type="Pfam" id="PF01471"/>
    </source>
</evidence>
<dbReference type="InterPro" id="IPR002477">
    <property type="entry name" value="Peptidoglycan-bd-like"/>
</dbReference>
<reference evidence="3 4" key="1">
    <citation type="submission" date="2019-02" db="EMBL/GenBank/DDBJ databases">
        <title>Deep-cultivation of Planctomycetes and their phenomic and genomic characterization uncovers novel biology.</title>
        <authorList>
            <person name="Wiegand S."/>
            <person name="Jogler M."/>
            <person name="Boedeker C."/>
            <person name="Pinto D."/>
            <person name="Vollmers J."/>
            <person name="Rivas-Marin E."/>
            <person name="Kohn T."/>
            <person name="Peeters S.H."/>
            <person name="Heuer A."/>
            <person name="Rast P."/>
            <person name="Oberbeckmann S."/>
            <person name="Bunk B."/>
            <person name="Jeske O."/>
            <person name="Meyerdierks A."/>
            <person name="Storesund J.E."/>
            <person name="Kallscheuer N."/>
            <person name="Luecker S."/>
            <person name="Lage O.M."/>
            <person name="Pohl T."/>
            <person name="Merkel B.J."/>
            <person name="Hornburger P."/>
            <person name="Mueller R.-W."/>
            <person name="Bruemmer F."/>
            <person name="Labrenz M."/>
            <person name="Spormann A.M."/>
            <person name="Op Den Camp H."/>
            <person name="Overmann J."/>
            <person name="Amann R."/>
            <person name="Jetten M.S.M."/>
            <person name="Mascher T."/>
            <person name="Medema M.H."/>
            <person name="Devos D.P."/>
            <person name="Kaster A.-K."/>
            <person name="Ovreas L."/>
            <person name="Rohde M."/>
            <person name="Galperin M.Y."/>
            <person name="Jogler C."/>
        </authorList>
    </citation>
    <scope>NUCLEOTIDE SEQUENCE [LARGE SCALE GENOMIC DNA]</scope>
    <source>
        <strain evidence="3 4">Pla144</strain>
    </source>
</reference>
<dbReference type="EMBL" id="SJPS01000004">
    <property type="protein sequence ID" value="TWU25713.1"/>
    <property type="molecule type" value="Genomic_DNA"/>
</dbReference>
<feature type="signal peptide" evidence="1">
    <location>
        <begin position="1"/>
        <end position="18"/>
    </location>
</feature>
<dbReference type="InterPro" id="IPR036365">
    <property type="entry name" value="PGBD-like_sf"/>
</dbReference>
<organism evidence="3 4">
    <name type="scientific">Bythopirellula polymerisocia</name>
    <dbReference type="NCBI Taxonomy" id="2528003"/>
    <lineage>
        <taxon>Bacteria</taxon>
        <taxon>Pseudomonadati</taxon>
        <taxon>Planctomycetota</taxon>
        <taxon>Planctomycetia</taxon>
        <taxon>Pirellulales</taxon>
        <taxon>Lacipirellulaceae</taxon>
        <taxon>Bythopirellula</taxon>
    </lineage>
</organism>
<keyword evidence="4" id="KW-1185">Reference proteome</keyword>
<dbReference type="AlphaFoldDB" id="A0A5C6CLE3"/>
<protein>
    <submittedName>
        <fullName evidence="3">Putative peptidoglycan binding domain protein</fullName>
    </submittedName>
</protein>
<name>A0A5C6CLE3_9BACT</name>
<proteinExistence type="predicted"/>
<dbReference type="RefSeq" id="WP_146451687.1">
    <property type="nucleotide sequence ID" value="NZ_SJPS01000004.1"/>
</dbReference>
<dbReference type="NCBIfam" id="TIGR02595">
    <property type="entry name" value="PEP_CTERM"/>
    <property type="match status" value="1"/>
</dbReference>
<feature type="domain" description="Peptidoglycan binding-like" evidence="2">
    <location>
        <begin position="155"/>
        <end position="219"/>
    </location>
</feature>
<dbReference type="OrthoDB" id="9787225at2"/>
<feature type="chain" id="PRO_5022986052" evidence="1">
    <location>
        <begin position="19"/>
        <end position="491"/>
    </location>
</feature>
<evidence type="ECO:0000313" key="4">
    <source>
        <dbReference type="Proteomes" id="UP000318437"/>
    </source>
</evidence>
<dbReference type="Pfam" id="PF01471">
    <property type="entry name" value="PG_binding_1"/>
    <property type="match status" value="1"/>
</dbReference>
<dbReference type="SUPFAM" id="SSF47090">
    <property type="entry name" value="PGBD-like"/>
    <property type="match status" value="1"/>
</dbReference>
<dbReference type="InterPro" id="IPR009045">
    <property type="entry name" value="Zn_M74/Hedgehog-like"/>
</dbReference>
<dbReference type="InterPro" id="IPR013424">
    <property type="entry name" value="Ice-binding_C"/>
</dbReference>
<accession>A0A5C6CLE3</accession>
<gene>
    <name evidence="3" type="ORF">Pla144_29230</name>
</gene>
<comment type="caution">
    <text evidence="3">The sequence shown here is derived from an EMBL/GenBank/DDBJ whole genome shotgun (WGS) entry which is preliminary data.</text>
</comment>
<keyword evidence="1" id="KW-0732">Signal</keyword>
<sequence length="491" mass="51802" precursor="true">MRHPCAMLLLFAASYSQAALCLAVDYQFYGRTGNGIQIDFKSRLGVPSGATFSGLSLSGFGSHTALTSSNLNQGNFLVDGQLWVFADPARNTPSLGDVDPTSRGFQGTLEGTVLVNGQQKSFAVTVQPGYTGAGSGSVGQSLEAINKPANNKLFVAQQQQRLRYLGFVRQGGTPISVDGDFGPNTDAALRTFQAAFVAGINTTQSNVDGIVGPNTAGWLNAANAPTWEELIDPDPQVPGSFSVNTMIGDFDILPSRDPGTNLRTGLTPQVERFGTSWAQDLWIQGSADAKAATGTTQLMNAMSAVDGYGSAVSHSTHRVGMDIDMHVDASTWNFGNGVTSAAEQKAIEIAVNYIDAGASGGLDMGKVIRIISSNQDILAGLNSMRPATATYFDSSGGHQNHLHLDVGSPTRLAGLVDMPGDFNFDDQVDGKDFLVWQRGDTINPLSGSDLALWQSIYNASVTAAVTTVPEPATLLLLILAGSCWILRRSAL</sequence>